<dbReference type="AlphaFoldDB" id="A0A6A5U0G1"/>
<dbReference type="InterPro" id="IPR002110">
    <property type="entry name" value="Ankyrin_rpt"/>
</dbReference>
<organism evidence="4 5">
    <name type="scientific">Byssothecium circinans</name>
    <dbReference type="NCBI Taxonomy" id="147558"/>
    <lineage>
        <taxon>Eukaryota</taxon>
        <taxon>Fungi</taxon>
        <taxon>Dikarya</taxon>
        <taxon>Ascomycota</taxon>
        <taxon>Pezizomycotina</taxon>
        <taxon>Dothideomycetes</taxon>
        <taxon>Pleosporomycetidae</taxon>
        <taxon>Pleosporales</taxon>
        <taxon>Massarineae</taxon>
        <taxon>Massarinaceae</taxon>
        <taxon>Byssothecium</taxon>
    </lineage>
</organism>
<reference evidence="4" key="1">
    <citation type="journal article" date="2020" name="Stud. Mycol.">
        <title>101 Dothideomycetes genomes: a test case for predicting lifestyles and emergence of pathogens.</title>
        <authorList>
            <person name="Haridas S."/>
            <person name="Albert R."/>
            <person name="Binder M."/>
            <person name="Bloem J."/>
            <person name="Labutti K."/>
            <person name="Salamov A."/>
            <person name="Andreopoulos B."/>
            <person name="Baker S."/>
            <person name="Barry K."/>
            <person name="Bills G."/>
            <person name="Bluhm B."/>
            <person name="Cannon C."/>
            <person name="Castanera R."/>
            <person name="Culley D."/>
            <person name="Daum C."/>
            <person name="Ezra D."/>
            <person name="Gonzalez J."/>
            <person name="Henrissat B."/>
            <person name="Kuo A."/>
            <person name="Liang C."/>
            <person name="Lipzen A."/>
            <person name="Lutzoni F."/>
            <person name="Magnuson J."/>
            <person name="Mondo S."/>
            <person name="Nolan M."/>
            <person name="Ohm R."/>
            <person name="Pangilinan J."/>
            <person name="Park H.-J."/>
            <person name="Ramirez L."/>
            <person name="Alfaro M."/>
            <person name="Sun H."/>
            <person name="Tritt A."/>
            <person name="Yoshinaga Y."/>
            <person name="Zwiers L.-H."/>
            <person name="Turgeon B."/>
            <person name="Goodwin S."/>
            <person name="Spatafora J."/>
            <person name="Crous P."/>
            <person name="Grigoriev I."/>
        </authorList>
    </citation>
    <scope>NUCLEOTIDE SEQUENCE</scope>
    <source>
        <strain evidence="4">CBS 675.92</strain>
    </source>
</reference>
<keyword evidence="3" id="KW-0040">ANK repeat</keyword>
<accession>A0A6A5U0G1</accession>
<proteinExistence type="inferred from homology"/>
<evidence type="ECO:0000256" key="2">
    <source>
        <dbReference type="ARBA" id="ARBA00022737"/>
    </source>
</evidence>
<protein>
    <submittedName>
        <fullName evidence="4">Ankyrin</fullName>
    </submittedName>
</protein>
<evidence type="ECO:0000313" key="5">
    <source>
        <dbReference type="Proteomes" id="UP000800035"/>
    </source>
</evidence>
<comment type="similarity">
    <text evidence="1">Belongs to the ankyrin SOCS box (ASB) family.</text>
</comment>
<dbReference type="GO" id="GO:0045732">
    <property type="term" value="P:positive regulation of protein catabolic process"/>
    <property type="evidence" value="ECO:0007669"/>
    <property type="project" value="TreeGrafter"/>
</dbReference>
<dbReference type="PANTHER" id="PTHR24136:SF15">
    <property type="entry name" value="ANK_REP_REGION DOMAIN-CONTAINING PROTEIN"/>
    <property type="match status" value="1"/>
</dbReference>
<dbReference type="InterPro" id="IPR051573">
    <property type="entry name" value="Ankyrin-SOCS_box_domain"/>
</dbReference>
<evidence type="ECO:0000256" key="3">
    <source>
        <dbReference type="ARBA" id="ARBA00023043"/>
    </source>
</evidence>
<dbReference type="Gene3D" id="1.25.40.20">
    <property type="entry name" value="Ankyrin repeat-containing domain"/>
    <property type="match status" value="1"/>
</dbReference>
<name>A0A6A5U0G1_9PLEO</name>
<dbReference type="InterPro" id="IPR036770">
    <property type="entry name" value="Ankyrin_rpt-contain_sf"/>
</dbReference>
<dbReference type="GO" id="GO:0016567">
    <property type="term" value="P:protein ubiquitination"/>
    <property type="evidence" value="ECO:0007669"/>
    <property type="project" value="TreeGrafter"/>
</dbReference>
<dbReference type="OrthoDB" id="1722345at2759"/>
<keyword evidence="5" id="KW-1185">Reference proteome</keyword>
<dbReference type="Proteomes" id="UP000800035">
    <property type="component" value="Unassembled WGS sequence"/>
</dbReference>
<dbReference type="SUPFAM" id="SSF48403">
    <property type="entry name" value="Ankyrin repeat"/>
    <property type="match status" value="1"/>
</dbReference>
<gene>
    <name evidence="4" type="ORF">CC80DRAFT_524491</name>
</gene>
<dbReference type="SMART" id="SM00248">
    <property type="entry name" value="ANK"/>
    <property type="match status" value="4"/>
</dbReference>
<dbReference type="PANTHER" id="PTHR24136">
    <property type="entry name" value="SOWAH (DROSOPHILA) HOMOLOG"/>
    <property type="match status" value="1"/>
</dbReference>
<evidence type="ECO:0000256" key="1">
    <source>
        <dbReference type="ARBA" id="ARBA00005949"/>
    </source>
</evidence>
<evidence type="ECO:0000313" key="4">
    <source>
        <dbReference type="EMBL" id="KAF1958345.1"/>
    </source>
</evidence>
<dbReference type="EMBL" id="ML976987">
    <property type="protein sequence ID" value="KAF1958345.1"/>
    <property type="molecule type" value="Genomic_DNA"/>
</dbReference>
<keyword evidence="2" id="KW-0677">Repeat</keyword>
<sequence>MASAPTLPPANDPGPPPEEISYLSQLCYFGDLDDKAVHTAFRNSLEAFEQNGRSLRELWPVLLSAVQSARPHIIKLLLSRGLEMNEMYIKQAIQTRSKEVFQAFLESGWDVNMLWDNFHPPILACFVENLDFTQWFLERGANLDAGCYLDLTPLSFAVRRAQPSIVNVLLDRGSVEKGQLVHHAVERSEDEVKILEMLVSRGASLDKYNTPSTWTLGIMSTSKAWVLHCTERWGADQNMKDTKGRTPLYIARDVGDADLIRLFESS</sequence>